<dbReference type="AlphaFoldDB" id="A0A915A518"/>
<name>A0A915A518_PARUN</name>
<dbReference type="Proteomes" id="UP000887569">
    <property type="component" value="Unplaced"/>
</dbReference>
<reference evidence="3" key="1">
    <citation type="submission" date="2022-11" db="UniProtKB">
        <authorList>
            <consortium name="WormBaseParasite"/>
        </authorList>
    </citation>
    <scope>IDENTIFICATION</scope>
</reference>
<evidence type="ECO:0000313" key="2">
    <source>
        <dbReference type="Proteomes" id="UP000887569"/>
    </source>
</evidence>
<feature type="coiled-coil region" evidence="1">
    <location>
        <begin position="3"/>
        <end position="37"/>
    </location>
</feature>
<protein>
    <submittedName>
        <fullName evidence="3">Uncharacterized protein</fullName>
    </submittedName>
</protein>
<organism evidence="2 3">
    <name type="scientific">Parascaris univalens</name>
    <name type="common">Nematode worm</name>
    <dbReference type="NCBI Taxonomy" id="6257"/>
    <lineage>
        <taxon>Eukaryota</taxon>
        <taxon>Metazoa</taxon>
        <taxon>Ecdysozoa</taxon>
        <taxon>Nematoda</taxon>
        <taxon>Chromadorea</taxon>
        <taxon>Rhabditida</taxon>
        <taxon>Spirurina</taxon>
        <taxon>Ascaridomorpha</taxon>
        <taxon>Ascaridoidea</taxon>
        <taxon>Ascarididae</taxon>
        <taxon>Parascaris</taxon>
    </lineage>
</organism>
<keyword evidence="1" id="KW-0175">Coiled coil</keyword>
<accession>A0A915A518</accession>
<sequence length="59" mass="7067">MHVEKLMEKVTLLNESLVSLNEKMDLIEERINKVKEKQSGRTPTERFIEYGGILLRRHW</sequence>
<keyword evidence="2" id="KW-1185">Reference proteome</keyword>
<dbReference type="WBParaSite" id="PgE314_g001_t03">
    <property type="protein sequence ID" value="PgE314_g001_t03"/>
    <property type="gene ID" value="PgE314_g001"/>
</dbReference>
<evidence type="ECO:0000313" key="3">
    <source>
        <dbReference type="WBParaSite" id="PgE314_g001_t03"/>
    </source>
</evidence>
<proteinExistence type="predicted"/>
<evidence type="ECO:0000256" key="1">
    <source>
        <dbReference type="SAM" id="Coils"/>
    </source>
</evidence>